<dbReference type="Gene3D" id="1.10.1200.10">
    <property type="entry name" value="ACP-like"/>
    <property type="match status" value="1"/>
</dbReference>
<dbReference type="Pfam" id="PF00550">
    <property type="entry name" value="PP-binding"/>
    <property type="match status" value="1"/>
</dbReference>
<dbReference type="SUPFAM" id="SSF47336">
    <property type="entry name" value="ACP-like"/>
    <property type="match status" value="1"/>
</dbReference>
<dbReference type="SMART" id="SM00823">
    <property type="entry name" value="PKS_PP"/>
    <property type="match status" value="1"/>
</dbReference>
<keyword evidence="1" id="KW-0596">Phosphopantetheine</keyword>
<dbReference type="PROSITE" id="PS00012">
    <property type="entry name" value="PHOSPHOPANTETHEINE"/>
    <property type="match status" value="1"/>
</dbReference>
<evidence type="ECO:0000313" key="6">
    <source>
        <dbReference type="Proteomes" id="UP001501752"/>
    </source>
</evidence>
<dbReference type="PROSITE" id="PS50075">
    <property type="entry name" value="CARRIER"/>
    <property type="match status" value="1"/>
</dbReference>
<evidence type="ECO:0000256" key="1">
    <source>
        <dbReference type="ARBA" id="ARBA00022450"/>
    </source>
</evidence>
<organism evidence="5 6">
    <name type="scientific">Kitasatospora terrestris</name>
    <dbReference type="NCBI Taxonomy" id="258051"/>
    <lineage>
        <taxon>Bacteria</taxon>
        <taxon>Bacillati</taxon>
        <taxon>Actinomycetota</taxon>
        <taxon>Actinomycetes</taxon>
        <taxon>Kitasatosporales</taxon>
        <taxon>Streptomycetaceae</taxon>
        <taxon>Kitasatospora</taxon>
    </lineage>
</organism>
<protein>
    <recommendedName>
        <fullName evidence="4">Carrier domain-containing protein</fullName>
    </recommendedName>
</protein>
<evidence type="ECO:0000313" key="5">
    <source>
        <dbReference type="EMBL" id="GAA4834506.1"/>
    </source>
</evidence>
<dbReference type="InterPro" id="IPR009081">
    <property type="entry name" value="PP-bd_ACP"/>
</dbReference>
<name>A0ABP9DCG1_9ACTN</name>
<dbReference type="Proteomes" id="UP001501752">
    <property type="component" value="Unassembled WGS sequence"/>
</dbReference>
<keyword evidence="6" id="KW-1185">Reference proteome</keyword>
<dbReference type="RefSeq" id="WP_345695200.1">
    <property type="nucleotide sequence ID" value="NZ_BAABIS010000001.1"/>
</dbReference>
<comment type="caution">
    <text evidence="5">The sequence shown here is derived from an EMBL/GenBank/DDBJ whole genome shotgun (WGS) entry which is preliminary data.</text>
</comment>
<proteinExistence type="predicted"/>
<feature type="domain" description="Carrier" evidence="4">
    <location>
        <begin position="18"/>
        <end position="94"/>
    </location>
</feature>
<sequence>MNGPADDATRPAEDAAPAGGEREVPALVLSLARELVERADIGLDDDFFSVGGDSVLAMHLVSRLARQTALRLRVSVLFANPRLADFAAQVEQLRAAAGDALDRTSAGSLAAALAARSVDGSTVRAS</sequence>
<feature type="region of interest" description="Disordered" evidence="3">
    <location>
        <begin position="1"/>
        <end position="21"/>
    </location>
</feature>
<keyword evidence="2" id="KW-0597">Phosphoprotein</keyword>
<dbReference type="PANTHER" id="PTHR45527:SF1">
    <property type="entry name" value="FATTY ACID SYNTHASE"/>
    <property type="match status" value="1"/>
</dbReference>
<dbReference type="InterPro" id="IPR036736">
    <property type="entry name" value="ACP-like_sf"/>
</dbReference>
<dbReference type="InterPro" id="IPR020806">
    <property type="entry name" value="PKS_PP-bd"/>
</dbReference>
<dbReference type="PANTHER" id="PTHR45527">
    <property type="entry name" value="NONRIBOSOMAL PEPTIDE SYNTHETASE"/>
    <property type="match status" value="1"/>
</dbReference>
<evidence type="ECO:0000259" key="4">
    <source>
        <dbReference type="PROSITE" id="PS50075"/>
    </source>
</evidence>
<accession>A0ABP9DCG1</accession>
<evidence type="ECO:0000256" key="3">
    <source>
        <dbReference type="SAM" id="MobiDB-lite"/>
    </source>
</evidence>
<dbReference type="InterPro" id="IPR006162">
    <property type="entry name" value="Ppantetheine_attach_site"/>
</dbReference>
<gene>
    <name evidence="5" type="ORF">GCM10023235_06330</name>
</gene>
<evidence type="ECO:0000256" key="2">
    <source>
        <dbReference type="ARBA" id="ARBA00022553"/>
    </source>
</evidence>
<reference evidence="6" key="1">
    <citation type="journal article" date="2019" name="Int. J. Syst. Evol. Microbiol.">
        <title>The Global Catalogue of Microorganisms (GCM) 10K type strain sequencing project: providing services to taxonomists for standard genome sequencing and annotation.</title>
        <authorList>
            <consortium name="The Broad Institute Genomics Platform"/>
            <consortium name="The Broad Institute Genome Sequencing Center for Infectious Disease"/>
            <person name="Wu L."/>
            <person name="Ma J."/>
        </authorList>
    </citation>
    <scope>NUCLEOTIDE SEQUENCE [LARGE SCALE GENOMIC DNA]</scope>
    <source>
        <strain evidence="6">JCM 13006</strain>
    </source>
</reference>
<dbReference type="EMBL" id="BAABIS010000001">
    <property type="protein sequence ID" value="GAA4834506.1"/>
    <property type="molecule type" value="Genomic_DNA"/>
</dbReference>